<dbReference type="Proteomes" id="UP000264002">
    <property type="component" value="Unassembled WGS sequence"/>
</dbReference>
<comment type="caution">
    <text evidence="2">The sequence shown here is derived from an EMBL/GenBank/DDBJ whole genome shotgun (WGS) entry which is preliminary data.</text>
</comment>
<dbReference type="EMBL" id="QUWK01000022">
    <property type="protein sequence ID" value="RFU93703.1"/>
    <property type="molecule type" value="Genomic_DNA"/>
</dbReference>
<accession>A0A372ME19</accession>
<dbReference type="AlphaFoldDB" id="A0A372ME19"/>
<sequence>MKRVFMLLMCLMISCAVFAASVPVVYLDRSSTNLEASSYIKKQAKSNKLPHKFTFTSDLNSLSGDEKVVVILNSGLSSGTDPRISSYLNSSQNKQAIILVNLYSIGKNILMTSVSSADTASGVDEISAATQWKKRDSAIQAMHEQWTEELFRLIQVKQELWGLSIVLCN</sequence>
<feature type="chain" id="PRO_5016835775" description="TPM domain-containing protein" evidence="1">
    <location>
        <begin position="20"/>
        <end position="169"/>
    </location>
</feature>
<proteinExistence type="predicted"/>
<protein>
    <recommendedName>
        <fullName evidence="4">TPM domain-containing protein</fullName>
    </recommendedName>
</protein>
<organism evidence="2 3">
    <name type="scientific">Sphaerochaeta halotolerans</name>
    <dbReference type="NCBI Taxonomy" id="2293840"/>
    <lineage>
        <taxon>Bacteria</taxon>
        <taxon>Pseudomonadati</taxon>
        <taxon>Spirochaetota</taxon>
        <taxon>Spirochaetia</taxon>
        <taxon>Spirochaetales</taxon>
        <taxon>Sphaerochaetaceae</taxon>
        <taxon>Sphaerochaeta</taxon>
    </lineage>
</organism>
<gene>
    <name evidence="2" type="ORF">DYP60_13320</name>
</gene>
<keyword evidence="3" id="KW-1185">Reference proteome</keyword>
<evidence type="ECO:0000313" key="2">
    <source>
        <dbReference type="EMBL" id="RFU93703.1"/>
    </source>
</evidence>
<dbReference type="PROSITE" id="PS51257">
    <property type="entry name" value="PROKAR_LIPOPROTEIN"/>
    <property type="match status" value="1"/>
</dbReference>
<name>A0A372ME19_9SPIR</name>
<dbReference type="RefSeq" id="WP_117331511.1">
    <property type="nucleotide sequence ID" value="NZ_QUWK01000022.1"/>
</dbReference>
<reference evidence="2 3" key="2">
    <citation type="submission" date="2018-09" db="EMBL/GenBank/DDBJ databases">
        <title>Genome of Sphaerochaeta halotolerans strain 4-11.</title>
        <authorList>
            <person name="Nazina T.N."/>
            <person name="Sokolova D.S."/>
        </authorList>
    </citation>
    <scope>NUCLEOTIDE SEQUENCE [LARGE SCALE GENOMIC DNA]</scope>
    <source>
        <strain evidence="2 3">4-11</strain>
    </source>
</reference>
<evidence type="ECO:0008006" key="4">
    <source>
        <dbReference type="Google" id="ProtNLM"/>
    </source>
</evidence>
<evidence type="ECO:0000313" key="3">
    <source>
        <dbReference type="Proteomes" id="UP000264002"/>
    </source>
</evidence>
<keyword evidence="1" id="KW-0732">Signal</keyword>
<reference evidence="3" key="1">
    <citation type="submission" date="2018-08" db="EMBL/GenBank/DDBJ databases">
        <authorList>
            <person name="Grouzdev D.S."/>
            <person name="Krutkina M.S."/>
        </authorList>
    </citation>
    <scope>NUCLEOTIDE SEQUENCE [LARGE SCALE GENOMIC DNA]</scope>
    <source>
        <strain evidence="3">4-11</strain>
    </source>
</reference>
<feature type="signal peptide" evidence="1">
    <location>
        <begin position="1"/>
        <end position="19"/>
    </location>
</feature>
<evidence type="ECO:0000256" key="1">
    <source>
        <dbReference type="SAM" id="SignalP"/>
    </source>
</evidence>